<keyword evidence="12" id="KW-1185">Reference proteome</keyword>
<dbReference type="InterPro" id="IPR036034">
    <property type="entry name" value="PDZ_sf"/>
</dbReference>
<dbReference type="SMART" id="SM00072">
    <property type="entry name" value="GuKc"/>
    <property type="match status" value="1"/>
</dbReference>
<dbReference type="Gene3D" id="2.30.30.40">
    <property type="entry name" value="SH3 Domains"/>
    <property type="match status" value="1"/>
</dbReference>
<dbReference type="SMART" id="SM00326">
    <property type="entry name" value="SH3"/>
    <property type="match status" value="1"/>
</dbReference>
<dbReference type="InterPro" id="IPR036028">
    <property type="entry name" value="SH3-like_dom_sf"/>
</dbReference>
<comment type="subcellular location">
    <subcellularLocation>
        <location evidence="1">Membrane</location>
    </subcellularLocation>
</comment>
<dbReference type="CDD" id="cd12037">
    <property type="entry name" value="SH3_MPP2"/>
    <property type="match status" value="1"/>
</dbReference>
<evidence type="ECO:0000259" key="9">
    <source>
        <dbReference type="PROSITE" id="PS50106"/>
    </source>
</evidence>
<dbReference type="PROSITE" id="PS51022">
    <property type="entry name" value="L27"/>
    <property type="match status" value="1"/>
</dbReference>
<comment type="caution">
    <text evidence="11">The sequence shown here is derived from an EMBL/GenBank/DDBJ whole genome shotgun (WGS) entry which is preliminary data.</text>
</comment>
<evidence type="ECO:0000256" key="1">
    <source>
        <dbReference type="ARBA" id="ARBA00004370"/>
    </source>
</evidence>
<dbReference type="FunFam" id="2.30.42.10:FF:000047">
    <property type="entry name" value="MAGUK p55 subfamily member 6"/>
    <property type="match status" value="1"/>
</dbReference>
<dbReference type="OrthoDB" id="65789at2759"/>
<dbReference type="Pfam" id="PF07653">
    <property type="entry name" value="SH3_2"/>
    <property type="match status" value="1"/>
</dbReference>
<feature type="domain" description="PDZ" evidence="9">
    <location>
        <begin position="136"/>
        <end position="215"/>
    </location>
</feature>
<name>A0A8T3CKX8_9TELE</name>
<evidence type="ECO:0000256" key="6">
    <source>
        <dbReference type="PROSITE-ProRule" id="PRU00192"/>
    </source>
</evidence>
<dbReference type="Pfam" id="PF00625">
    <property type="entry name" value="Guanylate_kin"/>
    <property type="match status" value="1"/>
</dbReference>
<dbReference type="SUPFAM" id="SSF101288">
    <property type="entry name" value="L27 domain"/>
    <property type="match status" value="1"/>
</dbReference>
<dbReference type="PROSITE" id="PS50002">
    <property type="entry name" value="SH3"/>
    <property type="match status" value="1"/>
</dbReference>
<dbReference type="EMBL" id="JAERUA010000022">
    <property type="protein sequence ID" value="KAI1884162.1"/>
    <property type="molecule type" value="Genomic_DNA"/>
</dbReference>
<evidence type="ECO:0000313" key="12">
    <source>
        <dbReference type="Proteomes" id="UP000829720"/>
    </source>
</evidence>
<dbReference type="PROSITE" id="PS50106">
    <property type="entry name" value="PDZ"/>
    <property type="match status" value="1"/>
</dbReference>
<accession>A0A8T3CKX8</accession>
<dbReference type="InterPro" id="IPR027417">
    <property type="entry name" value="P-loop_NTPase"/>
</dbReference>
<keyword evidence="3 6" id="KW-0728">SH3 domain</keyword>
<dbReference type="AlphaFoldDB" id="A0A8T3CKX8"/>
<dbReference type="Proteomes" id="UP000829720">
    <property type="component" value="Unassembled WGS sequence"/>
</dbReference>
<dbReference type="InterPro" id="IPR020590">
    <property type="entry name" value="Guanylate_kinase_CS"/>
</dbReference>
<dbReference type="InterPro" id="IPR035602">
    <property type="entry name" value="MPP2_SH3"/>
</dbReference>
<dbReference type="PROSITE" id="PS50052">
    <property type="entry name" value="GUANYLATE_KINASE_2"/>
    <property type="match status" value="1"/>
</dbReference>
<dbReference type="Pfam" id="PF02828">
    <property type="entry name" value="L27"/>
    <property type="match status" value="1"/>
</dbReference>
<protein>
    <recommendedName>
        <fullName evidence="13">Membrane protein, palmitoylated 2b (MAGUK p55 subfamily member 2)</fullName>
    </recommendedName>
</protein>
<dbReference type="SMART" id="SM00569">
    <property type="entry name" value="L27"/>
    <property type="match status" value="2"/>
</dbReference>
<dbReference type="FunFam" id="3.30.63.10:FF:000002">
    <property type="entry name" value="Guanylate kinase 1"/>
    <property type="match status" value="1"/>
</dbReference>
<dbReference type="SMART" id="SM00228">
    <property type="entry name" value="PDZ"/>
    <property type="match status" value="1"/>
</dbReference>
<dbReference type="InterPro" id="IPR008144">
    <property type="entry name" value="Guanylate_kin-like_dom"/>
</dbReference>
<dbReference type="FunFam" id="3.40.50.300:FF:000146">
    <property type="entry name" value="MAGUK p55 subfamily member 6 isoform X1"/>
    <property type="match status" value="1"/>
</dbReference>
<feature type="domain" description="Guanylate kinase-like" evidence="8">
    <location>
        <begin position="345"/>
        <end position="532"/>
    </location>
</feature>
<evidence type="ECO:0000259" key="10">
    <source>
        <dbReference type="PROSITE" id="PS51022"/>
    </source>
</evidence>
<dbReference type="InterPro" id="IPR004172">
    <property type="entry name" value="L27_dom"/>
</dbReference>
<dbReference type="Pfam" id="PF00595">
    <property type="entry name" value="PDZ"/>
    <property type="match status" value="1"/>
</dbReference>
<evidence type="ECO:0000256" key="4">
    <source>
        <dbReference type="ARBA" id="ARBA00022553"/>
    </source>
</evidence>
<dbReference type="FunFam" id="2.30.30.40:FF:000069">
    <property type="entry name" value="MAGUK p55 subfamily member 6"/>
    <property type="match status" value="1"/>
</dbReference>
<dbReference type="GO" id="GO:0016020">
    <property type="term" value="C:membrane"/>
    <property type="evidence" value="ECO:0007669"/>
    <property type="project" value="UniProtKB-SubCell"/>
</dbReference>
<dbReference type="InterPro" id="IPR001452">
    <property type="entry name" value="SH3_domain"/>
</dbReference>
<keyword evidence="5" id="KW-0472">Membrane</keyword>
<dbReference type="Gene3D" id="1.10.287.650">
    <property type="entry name" value="L27 domain"/>
    <property type="match status" value="1"/>
</dbReference>
<evidence type="ECO:0000256" key="5">
    <source>
        <dbReference type="ARBA" id="ARBA00023136"/>
    </source>
</evidence>
<dbReference type="InterPro" id="IPR014775">
    <property type="entry name" value="L27_C"/>
</dbReference>
<gene>
    <name evidence="11" type="ORF">AGOR_G00223600</name>
</gene>
<feature type="domain" description="SH3" evidence="7">
    <location>
        <begin position="221"/>
        <end position="289"/>
    </location>
</feature>
<evidence type="ECO:0000256" key="3">
    <source>
        <dbReference type="ARBA" id="ARBA00022443"/>
    </source>
</evidence>
<dbReference type="InterPro" id="IPR036892">
    <property type="entry name" value="L27_dom_sf"/>
</dbReference>
<dbReference type="Gene3D" id="2.30.42.10">
    <property type="match status" value="1"/>
</dbReference>
<dbReference type="InterPro" id="IPR008145">
    <property type="entry name" value="GK/Ca_channel_bsu"/>
</dbReference>
<comment type="similarity">
    <text evidence="2">Belongs to the MAGUK family.</text>
</comment>
<sequence length="547" mass="60713">MPVASAGSDPAVQQVLDTLSDSTSSTTANDLDLIFLKGIMESPVAPENPEEIRLEAVRDNNVELVQEILRDLSPFTHHSQAAAELARILSEPHFQSLLETHDCVASKSFETPPPSPCAFMDAAISTQPVPPDAVRMVGIRKVSGEHLGVTFRVESGELVIARILHGGMIDQQGLLHVGDIIKEVNGKEVGNDPKVLQEMLQEASGSVVLKILPSYQEPHPPRQVFVKCHFDYDPAHDNLIPCKEAGLKFNSGDILQIVNQEDLNWWQACHVEGGSAGLIPSQLLEEKRKAFVKRDLELAAAGALCTGMGGKKKKKMMYLTTKNAEFDRHELLIYEEVAKMPPFRRKTLVLIGAQGVGRRSLKNKLLVSDPLRYGTTIPYTSRKPKSNEKSGQMYCFVSRNEMESDIKNGRYLEHGEYDGNLYGTKISSIHEVVEAGRVCILDVNPQALKILRTSEFLPFVVFIESPDFEVLKAMNRSAIEAGIVTKQLTDGELKRTVDESGRIQRAYGHYFDLTIVNDNLEGAFRAMRASLEQLGAQQQWVPVSWVF</sequence>
<dbReference type="InterPro" id="IPR001478">
    <property type="entry name" value="PDZ"/>
</dbReference>
<keyword evidence="4" id="KW-0597">Phosphoprotein</keyword>
<evidence type="ECO:0000259" key="8">
    <source>
        <dbReference type="PROSITE" id="PS50052"/>
    </source>
</evidence>
<dbReference type="Gene3D" id="3.40.50.300">
    <property type="entry name" value="P-loop containing nucleotide triphosphate hydrolases"/>
    <property type="match status" value="1"/>
</dbReference>
<evidence type="ECO:0000259" key="7">
    <source>
        <dbReference type="PROSITE" id="PS50002"/>
    </source>
</evidence>
<evidence type="ECO:0000313" key="11">
    <source>
        <dbReference type="EMBL" id="KAI1884162.1"/>
    </source>
</evidence>
<dbReference type="CDD" id="cd10832">
    <property type="entry name" value="PDZ_MPP6-MPP2-like"/>
    <property type="match status" value="1"/>
</dbReference>
<reference evidence="11" key="1">
    <citation type="submission" date="2021-01" db="EMBL/GenBank/DDBJ databases">
        <authorList>
            <person name="Zahm M."/>
            <person name="Roques C."/>
            <person name="Cabau C."/>
            <person name="Klopp C."/>
            <person name="Donnadieu C."/>
            <person name="Jouanno E."/>
            <person name="Lampietro C."/>
            <person name="Louis A."/>
            <person name="Herpin A."/>
            <person name="Echchiki A."/>
            <person name="Berthelot C."/>
            <person name="Parey E."/>
            <person name="Roest-Crollius H."/>
            <person name="Braasch I."/>
            <person name="Postlethwait J."/>
            <person name="Bobe J."/>
            <person name="Montfort J."/>
            <person name="Bouchez O."/>
            <person name="Begum T."/>
            <person name="Mejri S."/>
            <person name="Adams A."/>
            <person name="Chen W.-J."/>
            <person name="Guiguen Y."/>
        </authorList>
    </citation>
    <scope>NUCLEOTIDE SEQUENCE</scope>
    <source>
        <tissue evidence="11">Blood</tissue>
    </source>
</reference>
<evidence type="ECO:0000256" key="2">
    <source>
        <dbReference type="ARBA" id="ARBA00007014"/>
    </source>
</evidence>
<organism evidence="11 12">
    <name type="scientific">Albula goreensis</name>
    <dbReference type="NCBI Taxonomy" id="1534307"/>
    <lineage>
        <taxon>Eukaryota</taxon>
        <taxon>Metazoa</taxon>
        <taxon>Chordata</taxon>
        <taxon>Craniata</taxon>
        <taxon>Vertebrata</taxon>
        <taxon>Euteleostomi</taxon>
        <taxon>Actinopterygii</taxon>
        <taxon>Neopterygii</taxon>
        <taxon>Teleostei</taxon>
        <taxon>Albuliformes</taxon>
        <taxon>Albulidae</taxon>
        <taxon>Albula</taxon>
    </lineage>
</organism>
<dbReference type="PANTHER" id="PTHR23122">
    <property type="entry name" value="MEMBRANE-ASSOCIATED GUANYLATE KINASE MAGUK"/>
    <property type="match status" value="1"/>
</dbReference>
<proteinExistence type="inferred from homology"/>
<dbReference type="PROSITE" id="PS00856">
    <property type="entry name" value="GUANYLATE_KINASE_1"/>
    <property type="match status" value="1"/>
</dbReference>
<feature type="domain" description="L27" evidence="10">
    <location>
        <begin position="54"/>
        <end position="112"/>
    </location>
</feature>
<dbReference type="SUPFAM" id="SSF50156">
    <property type="entry name" value="PDZ domain-like"/>
    <property type="match status" value="1"/>
</dbReference>
<dbReference type="SUPFAM" id="SSF50044">
    <property type="entry name" value="SH3-domain"/>
    <property type="match status" value="1"/>
</dbReference>
<dbReference type="InterPro" id="IPR050716">
    <property type="entry name" value="MAGUK"/>
</dbReference>
<dbReference type="GO" id="GO:0043226">
    <property type="term" value="C:organelle"/>
    <property type="evidence" value="ECO:0007669"/>
    <property type="project" value="UniProtKB-ARBA"/>
</dbReference>
<evidence type="ECO:0008006" key="13">
    <source>
        <dbReference type="Google" id="ProtNLM"/>
    </source>
</evidence>
<dbReference type="SUPFAM" id="SSF52540">
    <property type="entry name" value="P-loop containing nucleoside triphosphate hydrolases"/>
    <property type="match status" value="1"/>
</dbReference>